<dbReference type="STRING" id="1193518.BN13_440040"/>
<accession>A0A077MCW2</accession>
<keyword evidence="2 4" id="KW-0808">Transferase</keyword>
<dbReference type="GO" id="GO:0015068">
    <property type="term" value="F:glycine amidinotransferase activity"/>
    <property type="evidence" value="ECO:0007669"/>
    <property type="project" value="UniProtKB-EC"/>
</dbReference>
<feature type="active site" description="Amidino-cysteine intermediate" evidence="3">
    <location>
        <position position="359"/>
    </location>
</feature>
<evidence type="ECO:0000313" key="4">
    <source>
        <dbReference type="EMBL" id="CCI53715.1"/>
    </source>
</evidence>
<name>A0A077MCW2_9MICO</name>
<dbReference type="OrthoDB" id="258252at2"/>
<proteinExistence type="inferred from homology"/>
<dbReference type="InterPro" id="IPR033195">
    <property type="entry name" value="AmidinoTrfase"/>
</dbReference>
<dbReference type="PANTHER" id="PTHR10488">
    <property type="entry name" value="GLYCINE AMIDINOTRANSFERASE, MITOCHONDRIAL"/>
    <property type="match status" value="1"/>
</dbReference>
<reference evidence="4 5" key="1">
    <citation type="journal article" date="2013" name="ISME J.">
        <title>A metabolic model for members of the genus Tetrasphaera involved in enhanced biological phosphorus removal.</title>
        <authorList>
            <person name="Kristiansen R."/>
            <person name="Nguyen H.T.T."/>
            <person name="Saunders A.M."/>
            <person name="Nielsen J.L."/>
            <person name="Wimmer R."/>
            <person name="Le V.Q."/>
            <person name="McIlroy S.J."/>
            <person name="Petrovski S."/>
            <person name="Seviour R.J."/>
            <person name="Calteau A."/>
            <person name="Nielsen K.L."/>
            <person name="Nielsen P.H."/>
        </authorList>
    </citation>
    <scope>NUCLEOTIDE SEQUENCE [LARGE SCALE GENOMIC DNA]</scope>
    <source>
        <strain evidence="4 5">Ben 74</strain>
    </source>
</reference>
<feature type="active site" evidence="3">
    <location>
        <position position="204"/>
    </location>
</feature>
<dbReference type="Gene3D" id="3.75.10.10">
    <property type="entry name" value="L-arginine/glycine Amidinotransferase, Chain A"/>
    <property type="match status" value="1"/>
</dbReference>
<dbReference type="Proteomes" id="UP000035720">
    <property type="component" value="Unassembled WGS sequence"/>
</dbReference>
<evidence type="ECO:0000313" key="5">
    <source>
        <dbReference type="Proteomes" id="UP000035720"/>
    </source>
</evidence>
<sequence>MKANSFNEWSRLREAIVGTSAGYEAHELELSFRLFFNDVAHSSFFYPSITARGPLDAADSRRDLNHRYVEELAEDVEGLAQALASAGVVVHRPEALPPGARFSTPHWEATMIPALNVRDQTIVVGDEIIETAPQVRARQLEGDLLKPVLSRYFREGSRWTSMPRPRMLDASFDTSYVSGHATPAIEDVGESTDGSPDAFEIMLDGAQAVRFGKDILVNVSTANHLLGAEWLKRHLEGRFRVQIMHRFADNHIDSLVLPLRPGLLLLRNPAVADRLPAPLQAWDRIYAPTPSEVNFPVYGDDDVIISSPYIDMNVLSVDEDTVVANSLFPELISELERNGFDVIPVRHRHRRLFGGGFHCFTLDTVRDGGLEDYFGYVDWGL</sequence>
<protein>
    <submittedName>
        <fullName evidence="4">Glycine amidinotransferase</fullName>
        <ecNumber evidence="4">2.1.4.1</ecNumber>
    </submittedName>
</protein>
<comment type="similarity">
    <text evidence="1">Belongs to the amidinotransferase family.</text>
</comment>
<organism evidence="4 5">
    <name type="scientific">Nostocoides jenkinsii Ben 74</name>
    <dbReference type="NCBI Taxonomy" id="1193518"/>
    <lineage>
        <taxon>Bacteria</taxon>
        <taxon>Bacillati</taxon>
        <taxon>Actinomycetota</taxon>
        <taxon>Actinomycetes</taxon>
        <taxon>Micrococcales</taxon>
        <taxon>Intrasporangiaceae</taxon>
        <taxon>Nostocoides</taxon>
    </lineage>
</organism>
<dbReference type="EC" id="2.1.4.1" evidence="4"/>
<dbReference type="PANTHER" id="PTHR10488:SF1">
    <property type="entry name" value="GLYCINE AMIDINOTRANSFERASE, MITOCHONDRIAL"/>
    <property type="match status" value="1"/>
</dbReference>
<dbReference type="SUPFAM" id="SSF55909">
    <property type="entry name" value="Pentein"/>
    <property type="match status" value="1"/>
</dbReference>
<dbReference type="AlphaFoldDB" id="A0A077MCW2"/>
<feature type="active site" evidence="3">
    <location>
        <position position="251"/>
    </location>
</feature>
<dbReference type="EMBL" id="CAJC01000155">
    <property type="protein sequence ID" value="CCI53715.1"/>
    <property type="molecule type" value="Genomic_DNA"/>
</dbReference>
<evidence type="ECO:0000256" key="2">
    <source>
        <dbReference type="ARBA" id="ARBA00022679"/>
    </source>
</evidence>
<evidence type="ECO:0000256" key="3">
    <source>
        <dbReference type="PIRSR" id="PIRSR633195-1"/>
    </source>
</evidence>
<evidence type="ECO:0000256" key="1">
    <source>
        <dbReference type="ARBA" id="ARBA00006943"/>
    </source>
</evidence>
<keyword evidence="5" id="KW-1185">Reference proteome</keyword>
<comment type="caution">
    <text evidence="4">The sequence shown here is derived from an EMBL/GenBank/DDBJ whole genome shotgun (WGS) entry which is preliminary data.</text>
</comment>
<dbReference type="RefSeq" id="WP_048546054.1">
    <property type="nucleotide sequence ID" value="NZ_HF571038.1"/>
</dbReference>
<gene>
    <name evidence="4" type="ORF">BN13_440040</name>
</gene>